<feature type="region of interest" description="Disordered" evidence="1">
    <location>
        <begin position="11"/>
        <end position="79"/>
    </location>
</feature>
<comment type="caution">
    <text evidence="4">The sequence shown here is derived from an EMBL/GenBank/DDBJ whole genome shotgun (WGS) entry which is preliminary data.</text>
</comment>
<feature type="domain" description="DUF3533" evidence="3">
    <location>
        <begin position="108"/>
        <end position="503"/>
    </location>
</feature>
<dbReference type="STRING" id="1231657.A0A1Y1ZNQ7"/>
<dbReference type="Pfam" id="PF12051">
    <property type="entry name" value="DUF3533"/>
    <property type="match status" value="1"/>
</dbReference>
<feature type="transmembrane region" description="Helical" evidence="2">
    <location>
        <begin position="487"/>
        <end position="512"/>
    </location>
</feature>
<feature type="compositionally biased region" description="Polar residues" evidence="1">
    <location>
        <begin position="38"/>
        <end position="47"/>
    </location>
</feature>
<name>A0A1Y1ZNQ7_9PLEO</name>
<dbReference type="EMBL" id="MCFA01000061">
    <property type="protein sequence ID" value="ORY11455.1"/>
    <property type="molecule type" value="Genomic_DNA"/>
</dbReference>
<dbReference type="InterPro" id="IPR053001">
    <property type="entry name" value="MNNG_permease-like"/>
</dbReference>
<feature type="transmembrane region" description="Helical" evidence="2">
    <location>
        <begin position="103"/>
        <end position="126"/>
    </location>
</feature>
<feature type="transmembrane region" description="Helical" evidence="2">
    <location>
        <begin position="313"/>
        <end position="335"/>
    </location>
</feature>
<dbReference type="PANTHER" id="PTHR34814:SF1">
    <property type="entry name" value="NITROSOGUANIDINE RESISTANCE PROTEIN SNG1"/>
    <property type="match status" value="1"/>
</dbReference>
<feature type="transmembrane region" description="Helical" evidence="2">
    <location>
        <begin position="434"/>
        <end position="454"/>
    </location>
</feature>
<evidence type="ECO:0000313" key="4">
    <source>
        <dbReference type="EMBL" id="ORY11455.1"/>
    </source>
</evidence>
<dbReference type="InterPro" id="IPR022703">
    <property type="entry name" value="DUF3533"/>
</dbReference>
<evidence type="ECO:0000259" key="3">
    <source>
        <dbReference type="Pfam" id="PF12051"/>
    </source>
</evidence>
<keyword evidence="2" id="KW-0812">Transmembrane</keyword>
<proteinExistence type="predicted"/>
<keyword evidence="2" id="KW-0472">Membrane</keyword>
<accession>A0A1Y1ZNQ7</accession>
<dbReference type="OrthoDB" id="2140105at2759"/>
<dbReference type="Proteomes" id="UP000193144">
    <property type="component" value="Unassembled WGS sequence"/>
</dbReference>
<feature type="compositionally biased region" description="Basic and acidic residues" evidence="1">
    <location>
        <begin position="50"/>
        <end position="66"/>
    </location>
</feature>
<gene>
    <name evidence="4" type="ORF">BCR34DRAFT_513923</name>
</gene>
<organism evidence="4 5">
    <name type="scientific">Clohesyomyces aquaticus</name>
    <dbReference type="NCBI Taxonomy" id="1231657"/>
    <lineage>
        <taxon>Eukaryota</taxon>
        <taxon>Fungi</taxon>
        <taxon>Dikarya</taxon>
        <taxon>Ascomycota</taxon>
        <taxon>Pezizomycotina</taxon>
        <taxon>Dothideomycetes</taxon>
        <taxon>Pleosporomycetidae</taxon>
        <taxon>Pleosporales</taxon>
        <taxon>Lindgomycetaceae</taxon>
        <taxon>Clohesyomyces</taxon>
    </lineage>
</organism>
<protein>
    <recommendedName>
        <fullName evidence="3">DUF3533 domain-containing protein</fullName>
    </recommendedName>
</protein>
<keyword evidence="2" id="KW-1133">Transmembrane helix</keyword>
<dbReference type="GO" id="GO:0016020">
    <property type="term" value="C:membrane"/>
    <property type="evidence" value="ECO:0007669"/>
    <property type="project" value="TreeGrafter"/>
</dbReference>
<feature type="transmembrane region" description="Helical" evidence="2">
    <location>
        <begin position="400"/>
        <end position="422"/>
    </location>
</feature>
<sequence>MPNLALGCQIAPDYENAQDSDTDSTITEEGPVEEAVEQTGTQSQDASDLNIDKAETQHEGLGEPRTRPATLRTKSGRSQQPQLEPVGFWHWEMAGVRMHVIKLWARTNLILAVAIFTFLCLFWGALFNQTRLSRSLGVWVVDFDGKVPPYQDIEPFVGPFVTRAVGSLINSGGPHPGYTMRSPAEFDNDPLKVRESVWNFEAWAAIIINPNATALLRSAVINGNASYDPLGSGQIIYNSARDQTTTASYIAPSLTMIQKISVSSFAKEWIAHLLQNASVSDLHIDTAPQAIFPGIEFTIYDLRPFGPPIATPAVSIGLIYLVVLSFFSFTFFLPIHMKYLAPKGHPPLNFKHLIIWRYIATVASYFLLSLTYSLVSVTYLMPVSNAPGSHVWPETNPTAYGHGTFMVYWMLNWIGMIAFGIASENMAMLLGTPWTALWLIFWIISNVATGFYALPLASRFYRWGYAWPMHNIVEATRQILFDLHPRIGLNVGILLTWCVVNTVLFPFCCYYMRWNSARQKRMAAKREAEWHAKMEKEKEQPSFLARVTTLNSRADGTRMRTVSRGV</sequence>
<dbReference type="PANTHER" id="PTHR34814">
    <property type="entry name" value="NITROSOGUANIDINE RESISTANCE PROTEIN SNG1"/>
    <property type="match status" value="1"/>
</dbReference>
<dbReference type="AlphaFoldDB" id="A0A1Y1ZNQ7"/>
<evidence type="ECO:0000256" key="1">
    <source>
        <dbReference type="SAM" id="MobiDB-lite"/>
    </source>
</evidence>
<reference evidence="4 5" key="1">
    <citation type="submission" date="2016-07" db="EMBL/GenBank/DDBJ databases">
        <title>Pervasive Adenine N6-methylation of Active Genes in Fungi.</title>
        <authorList>
            <consortium name="DOE Joint Genome Institute"/>
            <person name="Mondo S.J."/>
            <person name="Dannebaum R.O."/>
            <person name="Kuo R.C."/>
            <person name="Labutti K."/>
            <person name="Haridas S."/>
            <person name="Kuo A."/>
            <person name="Salamov A."/>
            <person name="Ahrendt S.R."/>
            <person name="Lipzen A."/>
            <person name="Sullivan W."/>
            <person name="Andreopoulos W.B."/>
            <person name="Clum A."/>
            <person name="Lindquist E."/>
            <person name="Daum C."/>
            <person name="Ramamoorthy G.K."/>
            <person name="Gryganskyi A."/>
            <person name="Culley D."/>
            <person name="Magnuson J.K."/>
            <person name="James T.Y."/>
            <person name="O'Malley M.A."/>
            <person name="Stajich J.E."/>
            <person name="Spatafora J.W."/>
            <person name="Visel A."/>
            <person name="Grigoriev I.V."/>
        </authorList>
    </citation>
    <scope>NUCLEOTIDE SEQUENCE [LARGE SCALE GENOMIC DNA]</scope>
    <source>
        <strain evidence="4 5">CBS 115471</strain>
    </source>
</reference>
<evidence type="ECO:0000256" key="2">
    <source>
        <dbReference type="SAM" id="Phobius"/>
    </source>
</evidence>
<evidence type="ECO:0000313" key="5">
    <source>
        <dbReference type="Proteomes" id="UP000193144"/>
    </source>
</evidence>
<feature type="transmembrane region" description="Helical" evidence="2">
    <location>
        <begin position="355"/>
        <end position="380"/>
    </location>
</feature>
<keyword evidence="5" id="KW-1185">Reference proteome</keyword>